<keyword evidence="5" id="KW-1185">Reference proteome</keyword>
<evidence type="ECO:0000256" key="1">
    <source>
        <dbReference type="SAM" id="MobiDB-lite"/>
    </source>
</evidence>
<dbReference type="RefSeq" id="WP_099541387.1">
    <property type="nucleotide sequence ID" value="NZ_CP104302.1"/>
</dbReference>
<feature type="compositionally biased region" description="Pro residues" evidence="1">
    <location>
        <begin position="366"/>
        <end position="384"/>
    </location>
</feature>
<protein>
    <recommendedName>
        <fullName evidence="3">DUF6779 domain-containing protein</fullName>
    </recommendedName>
</protein>
<feature type="transmembrane region" description="Helical" evidence="2">
    <location>
        <begin position="20"/>
        <end position="38"/>
    </location>
</feature>
<dbReference type="PRINTS" id="PR01217">
    <property type="entry name" value="PRICHEXTENSN"/>
</dbReference>
<feature type="region of interest" description="Disordered" evidence="1">
    <location>
        <begin position="160"/>
        <end position="431"/>
    </location>
</feature>
<proteinExistence type="predicted"/>
<evidence type="ECO:0000256" key="2">
    <source>
        <dbReference type="SAM" id="Phobius"/>
    </source>
</evidence>
<feature type="compositionally biased region" description="Pro residues" evidence="1">
    <location>
        <begin position="278"/>
        <end position="298"/>
    </location>
</feature>
<keyword evidence="2" id="KW-0472">Membrane</keyword>
<evidence type="ECO:0000313" key="4">
    <source>
        <dbReference type="EMBL" id="PIB74006.1"/>
    </source>
</evidence>
<sequence>MTFGSRGARTRRGGRTPGWVLLTVLLVLAIVASTALVFTNRVELLKLAVVLSLWAAVMGAFVSVLYRRQSETDAAKARDMKYVYDLQLDREISARREYELSVESHLRREIGHELRTAAAEEVAALRAEVNALRSTLEYLFDTDLSHRPELPHEQRAALGGERRFADDSGGFTAPDRVQSSRITAGPEESPDDDADDEPHTAETPIIDVPEEPLEPVEAPRTPEPAEPRPGSHRRRDDESWIPPQFRNPEPPPPVLKPPPPMPPPPVMTRPPEMEPTPAMRPTPPPATAARHAPPPQQPSPQQSAPQPQPPQHLPQPPQQQWPEPEPRGRHERHARHAGQPGQPGPQHPQQQPPARRSRRAPEPAAQQPPLPQPPQQQPPQPQQPQPEQAPEDARPGRHRGSEERAAETAAELLVRLNRAPSGGGGRRRRDD</sequence>
<gene>
    <name evidence="4" type="ORF">CQY22_014680</name>
</gene>
<feature type="compositionally biased region" description="Pro residues" evidence="1">
    <location>
        <begin position="306"/>
        <end position="319"/>
    </location>
</feature>
<dbReference type="Pfam" id="PF20570">
    <property type="entry name" value="DUF6779"/>
    <property type="match status" value="1"/>
</dbReference>
<keyword evidence="2" id="KW-1133">Transmembrane helix</keyword>
<dbReference type="InterPro" id="IPR046706">
    <property type="entry name" value="DUF6779"/>
</dbReference>
<evidence type="ECO:0000313" key="5">
    <source>
        <dbReference type="Proteomes" id="UP000230551"/>
    </source>
</evidence>
<feature type="domain" description="DUF6779" evidence="3">
    <location>
        <begin position="45"/>
        <end position="148"/>
    </location>
</feature>
<dbReference type="AlphaFoldDB" id="A0A2G5P6W5"/>
<dbReference type="OrthoDB" id="4774085at2"/>
<feature type="transmembrane region" description="Helical" evidence="2">
    <location>
        <begin position="44"/>
        <end position="66"/>
    </location>
</feature>
<feature type="compositionally biased region" description="Pro residues" evidence="1">
    <location>
        <begin position="248"/>
        <end position="268"/>
    </location>
</feature>
<evidence type="ECO:0000259" key="3">
    <source>
        <dbReference type="Pfam" id="PF20570"/>
    </source>
</evidence>
<reference evidence="4 5" key="1">
    <citation type="journal article" date="2017" name="Infect. Genet. Evol.">
        <title>The new phylogeny of the genus Mycobacterium: The old and the news.</title>
        <authorList>
            <person name="Tortoli E."/>
            <person name="Fedrizzi T."/>
            <person name="Meehan C.J."/>
            <person name="Trovato A."/>
            <person name="Grottola A."/>
            <person name="Giacobazzi E."/>
            <person name="Serpini G.F."/>
            <person name="Tagliazucchi S."/>
            <person name="Fabio A."/>
            <person name="Bettua C."/>
            <person name="Bertorelli R."/>
            <person name="Frascaro F."/>
            <person name="De Sanctis V."/>
            <person name="Pecorari M."/>
            <person name="Jousson O."/>
            <person name="Segata N."/>
            <person name="Cirillo D.M."/>
        </authorList>
    </citation>
    <scope>NUCLEOTIDE SEQUENCE [LARGE SCALE GENOMIC DNA]</scope>
    <source>
        <strain evidence="4 5">CIP1034565</strain>
    </source>
</reference>
<keyword evidence="2" id="KW-0812">Transmembrane</keyword>
<feature type="compositionally biased region" description="Basic and acidic residues" evidence="1">
    <location>
        <begin position="391"/>
        <end position="406"/>
    </location>
</feature>
<organism evidence="4 5">
    <name type="scientific">Mycolicibacterium brumae</name>
    <dbReference type="NCBI Taxonomy" id="85968"/>
    <lineage>
        <taxon>Bacteria</taxon>
        <taxon>Bacillati</taxon>
        <taxon>Actinomycetota</taxon>
        <taxon>Actinomycetes</taxon>
        <taxon>Mycobacteriales</taxon>
        <taxon>Mycobacteriaceae</taxon>
        <taxon>Mycolicibacterium</taxon>
    </lineage>
</organism>
<comment type="caution">
    <text evidence="4">The sequence shown here is derived from an EMBL/GenBank/DDBJ whole genome shotgun (WGS) entry which is preliminary data.</text>
</comment>
<accession>A0A2G5P6W5</accession>
<name>A0A2G5P6W5_9MYCO</name>
<dbReference type="Proteomes" id="UP000230551">
    <property type="component" value="Unassembled WGS sequence"/>
</dbReference>
<dbReference type="EMBL" id="PDCN02000021">
    <property type="protein sequence ID" value="PIB74006.1"/>
    <property type="molecule type" value="Genomic_DNA"/>
</dbReference>